<evidence type="ECO:0000259" key="8">
    <source>
        <dbReference type="Pfam" id="PF00483"/>
    </source>
</evidence>
<dbReference type="FunFam" id="3.90.550.10:FF:000046">
    <property type="entry name" value="Mannose-1-phosphate guanylyltransferase (GDP)"/>
    <property type="match status" value="1"/>
</dbReference>
<dbReference type="SUPFAM" id="SSF53448">
    <property type="entry name" value="Nucleotide-diphospho-sugar transferases"/>
    <property type="match status" value="1"/>
</dbReference>
<comment type="catalytic activity">
    <reaction evidence="7">
        <text>alpha-D-mannose 1-phosphate + GTP + H(+) = GDP-alpha-D-mannose + diphosphate</text>
        <dbReference type="Rhea" id="RHEA:15229"/>
        <dbReference type="ChEBI" id="CHEBI:15378"/>
        <dbReference type="ChEBI" id="CHEBI:33019"/>
        <dbReference type="ChEBI" id="CHEBI:37565"/>
        <dbReference type="ChEBI" id="CHEBI:57527"/>
        <dbReference type="ChEBI" id="CHEBI:58409"/>
        <dbReference type="EC" id="2.7.7.13"/>
    </reaction>
</comment>
<evidence type="ECO:0000313" key="10">
    <source>
        <dbReference type="EMBL" id="RKD92477.1"/>
    </source>
</evidence>
<keyword evidence="5" id="KW-0547">Nucleotide-binding</keyword>
<feature type="domain" description="Nucleotidyl transferase" evidence="8">
    <location>
        <begin position="7"/>
        <end position="292"/>
    </location>
</feature>
<dbReference type="CDD" id="cd02509">
    <property type="entry name" value="GDP-M1P_Guanylyltransferase"/>
    <property type="match status" value="1"/>
</dbReference>
<dbReference type="InterPro" id="IPR054566">
    <property type="entry name" value="ManC/GMP-like_b-helix"/>
</dbReference>
<organism evidence="10 11">
    <name type="scientific">Mangrovibacterium diazotrophicum</name>
    <dbReference type="NCBI Taxonomy" id="1261403"/>
    <lineage>
        <taxon>Bacteria</taxon>
        <taxon>Pseudomonadati</taxon>
        <taxon>Bacteroidota</taxon>
        <taxon>Bacteroidia</taxon>
        <taxon>Marinilabiliales</taxon>
        <taxon>Prolixibacteraceae</taxon>
        <taxon>Mangrovibacterium</taxon>
    </lineage>
</organism>
<evidence type="ECO:0000259" key="9">
    <source>
        <dbReference type="Pfam" id="PF22640"/>
    </source>
</evidence>
<keyword evidence="11" id="KW-1185">Reference proteome</keyword>
<dbReference type="Gene3D" id="3.90.550.10">
    <property type="entry name" value="Spore Coat Polysaccharide Biosynthesis Protein SpsA, Chain A"/>
    <property type="match status" value="1"/>
</dbReference>
<feature type="domain" description="MannoseP isomerase/GMP-like beta-helix" evidence="9">
    <location>
        <begin position="306"/>
        <end position="352"/>
    </location>
</feature>
<dbReference type="PANTHER" id="PTHR46390">
    <property type="entry name" value="MANNOSE-1-PHOSPHATE GUANYLYLTRANSFERASE"/>
    <property type="match status" value="1"/>
</dbReference>
<reference evidence="10 11" key="1">
    <citation type="submission" date="2018-09" db="EMBL/GenBank/DDBJ databases">
        <title>Genomic Encyclopedia of Archaeal and Bacterial Type Strains, Phase II (KMG-II): from individual species to whole genera.</title>
        <authorList>
            <person name="Goeker M."/>
        </authorList>
    </citation>
    <scope>NUCLEOTIDE SEQUENCE [LARGE SCALE GENOMIC DNA]</scope>
    <source>
        <strain evidence="10 11">DSM 27148</strain>
    </source>
</reference>
<evidence type="ECO:0000256" key="7">
    <source>
        <dbReference type="ARBA" id="ARBA00047343"/>
    </source>
</evidence>
<gene>
    <name evidence="10" type="ORF">BC643_2850</name>
</gene>
<dbReference type="InterPro" id="IPR029044">
    <property type="entry name" value="Nucleotide-diphossugar_trans"/>
</dbReference>
<keyword evidence="4 10" id="KW-0548">Nucleotidyltransferase</keyword>
<comment type="similarity">
    <text evidence="1">Belongs to the mannose-6-phosphate isomerase type 2 family.</text>
</comment>
<evidence type="ECO:0000313" key="11">
    <source>
        <dbReference type="Proteomes" id="UP000283387"/>
    </source>
</evidence>
<evidence type="ECO:0000256" key="1">
    <source>
        <dbReference type="ARBA" id="ARBA00006115"/>
    </source>
</evidence>
<evidence type="ECO:0000256" key="6">
    <source>
        <dbReference type="ARBA" id="ARBA00023134"/>
    </source>
</evidence>
<dbReference type="RefSeq" id="WP_170154560.1">
    <property type="nucleotide sequence ID" value="NZ_RAPN01000001.1"/>
</dbReference>
<proteinExistence type="inferred from homology"/>
<dbReference type="EMBL" id="RAPN01000001">
    <property type="protein sequence ID" value="RKD92477.1"/>
    <property type="molecule type" value="Genomic_DNA"/>
</dbReference>
<evidence type="ECO:0000256" key="2">
    <source>
        <dbReference type="ARBA" id="ARBA00012387"/>
    </source>
</evidence>
<dbReference type="EC" id="2.7.7.13" evidence="2"/>
<dbReference type="GO" id="GO:0009298">
    <property type="term" value="P:GDP-mannose biosynthetic process"/>
    <property type="evidence" value="ECO:0007669"/>
    <property type="project" value="TreeGrafter"/>
</dbReference>
<keyword evidence="3 10" id="KW-0808">Transferase</keyword>
<dbReference type="InterPro" id="IPR005835">
    <property type="entry name" value="NTP_transferase_dom"/>
</dbReference>
<evidence type="ECO:0000256" key="4">
    <source>
        <dbReference type="ARBA" id="ARBA00022695"/>
    </source>
</evidence>
<dbReference type="AlphaFoldDB" id="A0A419WAJ6"/>
<dbReference type="InterPro" id="IPR051161">
    <property type="entry name" value="Mannose-6P_isomerase_type2"/>
</dbReference>
<protein>
    <recommendedName>
        <fullName evidence="2">mannose-1-phosphate guanylyltransferase</fullName>
        <ecNumber evidence="2">2.7.7.13</ecNumber>
    </recommendedName>
</protein>
<dbReference type="GO" id="GO:0004475">
    <property type="term" value="F:mannose-1-phosphate guanylyltransferase (GTP) activity"/>
    <property type="evidence" value="ECO:0007669"/>
    <property type="project" value="UniProtKB-EC"/>
</dbReference>
<comment type="caution">
    <text evidence="10">The sequence shown here is derived from an EMBL/GenBank/DDBJ whole genome shotgun (WGS) entry which is preliminary data.</text>
</comment>
<accession>A0A419WAJ6</accession>
<dbReference type="SUPFAM" id="SSF159283">
    <property type="entry name" value="Guanosine diphospho-D-mannose pyrophosphorylase/mannose-6-phosphate isomerase linker domain"/>
    <property type="match status" value="1"/>
</dbReference>
<dbReference type="PANTHER" id="PTHR46390:SF1">
    <property type="entry name" value="MANNOSE-1-PHOSPHATE GUANYLYLTRANSFERASE"/>
    <property type="match status" value="1"/>
</dbReference>
<dbReference type="InterPro" id="IPR049577">
    <property type="entry name" value="GMPP_N"/>
</dbReference>
<name>A0A419WAJ6_9BACT</name>
<evidence type="ECO:0000256" key="3">
    <source>
        <dbReference type="ARBA" id="ARBA00022679"/>
    </source>
</evidence>
<dbReference type="Pfam" id="PF00483">
    <property type="entry name" value="NTP_transferase"/>
    <property type="match status" value="1"/>
</dbReference>
<sequence length="363" mass="41213">MKNTYCVIMAGGVGSRFWPLSKSSMPKQFLDILGTGRTFIQMTFDRFKRICPVENFIVVTNFDYKDLVIQQLPEISEKQILLEPLRRNTAPCIAYASNRVKSMNPNATIVVAPSDHLILNEEEFVFQLKTGISFAAEHNALLTLGIPPNRPETGFGYIQIANKIENEESVHLYEVKTFTEKPNLDMAKIFVDSGEFYWNSGIFIWSVNSISKAFEKHLPDMYERFFTKGEKMYGTPDEIYFINKAYSECQNTSIDYAVMENADNVFVLCADFGWSDVGTWGALYAQQPKDEKNNVISGDSVFTYASENSIIHVPDGKIAVLQGLDGYIVVESDDILLVCKKDDEQQIRLIVNDIRLEKGNKFV</sequence>
<keyword evidence="6" id="KW-0342">GTP-binding</keyword>
<evidence type="ECO:0000256" key="5">
    <source>
        <dbReference type="ARBA" id="ARBA00022741"/>
    </source>
</evidence>
<dbReference type="Pfam" id="PF22640">
    <property type="entry name" value="ManC_GMP_beta-helix"/>
    <property type="match status" value="1"/>
</dbReference>
<dbReference type="GO" id="GO:0005525">
    <property type="term" value="F:GTP binding"/>
    <property type="evidence" value="ECO:0007669"/>
    <property type="project" value="UniProtKB-KW"/>
</dbReference>
<dbReference type="Proteomes" id="UP000283387">
    <property type="component" value="Unassembled WGS sequence"/>
</dbReference>